<organism evidence="2 3">
    <name type="scientific">Mikania micrantha</name>
    <name type="common">bitter vine</name>
    <dbReference type="NCBI Taxonomy" id="192012"/>
    <lineage>
        <taxon>Eukaryota</taxon>
        <taxon>Viridiplantae</taxon>
        <taxon>Streptophyta</taxon>
        <taxon>Embryophyta</taxon>
        <taxon>Tracheophyta</taxon>
        <taxon>Spermatophyta</taxon>
        <taxon>Magnoliopsida</taxon>
        <taxon>eudicotyledons</taxon>
        <taxon>Gunneridae</taxon>
        <taxon>Pentapetalae</taxon>
        <taxon>asterids</taxon>
        <taxon>campanulids</taxon>
        <taxon>Asterales</taxon>
        <taxon>Asteraceae</taxon>
        <taxon>Asteroideae</taxon>
        <taxon>Heliantheae alliance</taxon>
        <taxon>Eupatorieae</taxon>
        <taxon>Mikania</taxon>
    </lineage>
</organism>
<feature type="compositionally biased region" description="Gly residues" evidence="1">
    <location>
        <begin position="45"/>
        <end position="58"/>
    </location>
</feature>
<protein>
    <submittedName>
        <fullName evidence="2">Uncharacterized protein</fullName>
    </submittedName>
</protein>
<evidence type="ECO:0000313" key="2">
    <source>
        <dbReference type="EMBL" id="KAD4586056.1"/>
    </source>
</evidence>
<name>A0A5N6NDW1_9ASTR</name>
<proteinExistence type="predicted"/>
<dbReference type="Proteomes" id="UP000326396">
    <property type="component" value="Linkage Group LG2"/>
</dbReference>
<keyword evidence="3" id="KW-1185">Reference proteome</keyword>
<sequence>MVVTVALTGAGRWLIKRLKETGEVRRSQHWTSPVTHWGCDAIYGGDGNGGGDKSGGDGTPEVEGAVVEAQQGNTKK</sequence>
<comment type="caution">
    <text evidence="2">The sequence shown here is derived from an EMBL/GenBank/DDBJ whole genome shotgun (WGS) entry which is preliminary data.</text>
</comment>
<feature type="region of interest" description="Disordered" evidence="1">
    <location>
        <begin position="45"/>
        <end position="76"/>
    </location>
</feature>
<accession>A0A5N6NDW1</accession>
<reference evidence="2 3" key="1">
    <citation type="submission" date="2019-05" db="EMBL/GenBank/DDBJ databases">
        <title>Mikania micrantha, genome provides insights into the molecular mechanism of rapid growth.</title>
        <authorList>
            <person name="Liu B."/>
        </authorList>
    </citation>
    <scope>NUCLEOTIDE SEQUENCE [LARGE SCALE GENOMIC DNA]</scope>
    <source>
        <strain evidence="2">NLD-2019</strain>
        <tissue evidence="2">Leaf</tissue>
    </source>
</reference>
<gene>
    <name evidence="2" type="ORF">E3N88_23657</name>
</gene>
<evidence type="ECO:0000313" key="3">
    <source>
        <dbReference type="Proteomes" id="UP000326396"/>
    </source>
</evidence>
<evidence type="ECO:0000256" key="1">
    <source>
        <dbReference type="SAM" id="MobiDB-lite"/>
    </source>
</evidence>
<dbReference type="AlphaFoldDB" id="A0A5N6NDW1"/>
<dbReference type="EMBL" id="SZYD01000012">
    <property type="protein sequence ID" value="KAD4586056.1"/>
    <property type="molecule type" value="Genomic_DNA"/>
</dbReference>